<dbReference type="PANTHER" id="PTHR10242">
    <property type="entry name" value="8-OXOGUANINE DNA GLYCOSYLASE"/>
    <property type="match status" value="1"/>
</dbReference>
<feature type="domain" description="HhH-GPD" evidence="5">
    <location>
        <begin position="164"/>
        <end position="328"/>
    </location>
</feature>
<dbReference type="PANTHER" id="PTHR10242:SF2">
    <property type="entry name" value="N-GLYCOSYLASE_DNA LYASE"/>
    <property type="match status" value="1"/>
</dbReference>
<feature type="region of interest" description="Disordered" evidence="4">
    <location>
        <begin position="1"/>
        <end position="21"/>
    </location>
</feature>
<name>A0A1H6JCT7_9EURY</name>
<evidence type="ECO:0000256" key="1">
    <source>
        <dbReference type="ARBA" id="ARBA00010679"/>
    </source>
</evidence>
<comment type="similarity">
    <text evidence="1">Belongs to the type-1 OGG1 family.</text>
</comment>
<reference evidence="6 7" key="1">
    <citation type="submission" date="2016-10" db="EMBL/GenBank/DDBJ databases">
        <authorList>
            <person name="de Groot N.N."/>
        </authorList>
    </citation>
    <scope>NUCLEOTIDE SEQUENCE [LARGE SCALE GENOMIC DNA]</scope>
    <source>
        <strain evidence="6 7">IBRC-M10418</strain>
    </source>
</reference>
<dbReference type="STRING" id="1267564.SAMN05192561_11143"/>
<evidence type="ECO:0000313" key="7">
    <source>
        <dbReference type="Proteomes" id="UP000199215"/>
    </source>
</evidence>
<evidence type="ECO:0000313" key="6">
    <source>
        <dbReference type="EMBL" id="SEH60093.1"/>
    </source>
</evidence>
<keyword evidence="7" id="KW-1185">Reference proteome</keyword>
<feature type="compositionally biased region" description="Low complexity" evidence="4">
    <location>
        <begin position="8"/>
        <end position="19"/>
    </location>
</feature>
<dbReference type="InterPro" id="IPR023170">
    <property type="entry name" value="HhH_base_excis_C"/>
</dbReference>
<sequence length="332" mass="35994">MGSEPPESGAHTGSTAASSVGERSLERGAIDLADVAGPFDLQSTLESGQSYLWDRADGSMYDQLGAHGGNHWYRTVVPPIDGVSDERIAVRVRQVGGVDDGALEWAATADAVPVLTHLLRLDDDLDAILAAIPDLSIVDRSVDAYPGMRLVRDPPFSCLISFICSAQMRVSRIHGMQRRLAETYGETVTFGEETIDAFPTPTQLAAASEEGLRDLALGYRAPYVERTARMVADGDAHPSEAAALAYEPAREFLTQFVGVGEKVADCVCLFALDHLEAVPLDTWIRSVIADRFPECDRGSYAETSRAIRGRFGGEFAGYAQTYVFHYLRSDGE</sequence>
<dbReference type="InterPro" id="IPR052054">
    <property type="entry name" value="Oxidative_DNA_repair_enzyme"/>
</dbReference>
<keyword evidence="6" id="KW-0456">Lyase</keyword>
<accession>A0A1H6JCT7</accession>
<evidence type="ECO:0000256" key="3">
    <source>
        <dbReference type="ARBA" id="ARBA00044632"/>
    </source>
</evidence>
<dbReference type="AlphaFoldDB" id="A0A1H6JCT7"/>
<dbReference type="EC" id="4.2.99.18" evidence="2"/>
<dbReference type="EMBL" id="FNWU01000011">
    <property type="protein sequence ID" value="SEH60093.1"/>
    <property type="molecule type" value="Genomic_DNA"/>
</dbReference>
<dbReference type="SUPFAM" id="SSF48150">
    <property type="entry name" value="DNA-glycosylase"/>
    <property type="match status" value="1"/>
</dbReference>
<evidence type="ECO:0000259" key="5">
    <source>
        <dbReference type="SMART" id="SM00478"/>
    </source>
</evidence>
<organism evidence="6 7">
    <name type="scientific">Halopenitus malekzadehii</name>
    <dbReference type="NCBI Taxonomy" id="1267564"/>
    <lineage>
        <taxon>Archaea</taxon>
        <taxon>Methanobacteriati</taxon>
        <taxon>Methanobacteriota</taxon>
        <taxon>Stenosarchaea group</taxon>
        <taxon>Halobacteria</taxon>
        <taxon>Halobacteriales</taxon>
        <taxon>Haloferacaceae</taxon>
        <taxon>Halopenitus</taxon>
    </lineage>
</organism>
<dbReference type="CDD" id="cd00056">
    <property type="entry name" value="ENDO3c"/>
    <property type="match status" value="1"/>
</dbReference>
<dbReference type="Proteomes" id="UP000199215">
    <property type="component" value="Unassembled WGS sequence"/>
</dbReference>
<dbReference type="GO" id="GO:0006284">
    <property type="term" value="P:base-excision repair"/>
    <property type="evidence" value="ECO:0007669"/>
    <property type="project" value="InterPro"/>
</dbReference>
<evidence type="ECO:0000256" key="4">
    <source>
        <dbReference type="SAM" id="MobiDB-lite"/>
    </source>
</evidence>
<protein>
    <recommendedName>
        <fullName evidence="2">DNA-(apurinic or apyrimidinic site) lyase</fullName>
        <ecNumber evidence="2">4.2.99.18</ecNumber>
    </recommendedName>
</protein>
<gene>
    <name evidence="6" type="ORF">SAMN05192561_11143</name>
</gene>
<dbReference type="InterPro" id="IPR003265">
    <property type="entry name" value="HhH-GPD_domain"/>
</dbReference>
<dbReference type="Gene3D" id="1.10.340.30">
    <property type="entry name" value="Hypothetical protein, domain 2"/>
    <property type="match status" value="1"/>
</dbReference>
<dbReference type="Gene3D" id="1.10.1670.10">
    <property type="entry name" value="Helix-hairpin-Helix base-excision DNA repair enzymes (C-terminal)"/>
    <property type="match status" value="1"/>
</dbReference>
<dbReference type="SUPFAM" id="SSF55945">
    <property type="entry name" value="TATA-box binding protein-like"/>
    <property type="match status" value="1"/>
</dbReference>
<dbReference type="GO" id="GO:0140078">
    <property type="term" value="F:class I DNA-(apurinic or apyrimidinic site) endonuclease activity"/>
    <property type="evidence" value="ECO:0007669"/>
    <property type="project" value="UniProtKB-EC"/>
</dbReference>
<dbReference type="InterPro" id="IPR011257">
    <property type="entry name" value="DNA_glycosylase"/>
</dbReference>
<dbReference type="SMART" id="SM00478">
    <property type="entry name" value="ENDO3c"/>
    <property type="match status" value="1"/>
</dbReference>
<proteinExistence type="inferred from homology"/>
<evidence type="ECO:0000256" key="2">
    <source>
        <dbReference type="ARBA" id="ARBA00012720"/>
    </source>
</evidence>
<dbReference type="Pfam" id="PF00730">
    <property type="entry name" value="HhH-GPD"/>
    <property type="match status" value="1"/>
</dbReference>
<comment type="catalytic activity">
    <reaction evidence="3">
        <text>2'-deoxyribonucleotide-(2'-deoxyribose 5'-phosphate)-2'-deoxyribonucleotide-DNA = a 3'-end 2'-deoxyribonucleotide-(2,3-dehydro-2,3-deoxyribose 5'-phosphate)-DNA + a 5'-end 5'-phospho-2'-deoxyribonucleoside-DNA + H(+)</text>
        <dbReference type="Rhea" id="RHEA:66592"/>
        <dbReference type="Rhea" id="RHEA-COMP:13180"/>
        <dbReference type="Rhea" id="RHEA-COMP:16897"/>
        <dbReference type="Rhea" id="RHEA-COMP:17067"/>
        <dbReference type="ChEBI" id="CHEBI:15378"/>
        <dbReference type="ChEBI" id="CHEBI:136412"/>
        <dbReference type="ChEBI" id="CHEBI:157695"/>
        <dbReference type="ChEBI" id="CHEBI:167181"/>
        <dbReference type="EC" id="4.2.99.18"/>
    </reaction>
</comment>